<dbReference type="OrthoDB" id="10359363at2759"/>
<sequence>MAPMSQSSRCVIALMFCCVASDSNLINRAFILPLPHSHSPPFVFAALSFVCKLVLCKS</sequence>
<evidence type="ECO:0000313" key="2">
    <source>
        <dbReference type="Proteomes" id="UP000027222"/>
    </source>
</evidence>
<organism evidence="1 2">
    <name type="scientific">Galerina marginata (strain CBS 339.88)</name>
    <dbReference type="NCBI Taxonomy" id="685588"/>
    <lineage>
        <taxon>Eukaryota</taxon>
        <taxon>Fungi</taxon>
        <taxon>Dikarya</taxon>
        <taxon>Basidiomycota</taxon>
        <taxon>Agaricomycotina</taxon>
        <taxon>Agaricomycetes</taxon>
        <taxon>Agaricomycetidae</taxon>
        <taxon>Agaricales</taxon>
        <taxon>Agaricineae</taxon>
        <taxon>Strophariaceae</taxon>
        <taxon>Galerina</taxon>
    </lineage>
</organism>
<name>A0A067SQH8_GALM3</name>
<dbReference type="AlphaFoldDB" id="A0A067SQH8"/>
<proteinExistence type="predicted"/>
<reference evidence="2" key="1">
    <citation type="journal article" date="2014" name="Proc. Natl. Acad. Sci. U.S.A.">
        <title>Extensive sampling of basidiomycete genomes demonstrates inadequacy of the white-rot/brown-rot paradigm for wood decay fungi.</title>
        <authorList>
            <person name="Riley R."/>
            <person name="Salamov A.A."/>
            <person name="Brown D.W."/>
            <person name="Nagy L.G."/>
            <person name="Floudas D."/>
            <person name="Held B.W."/>
            <person name="Levasseur A."/>
            <person name="Lombard V."/>
            <person name="Morin E."/>
            <person name="Otillar R."/>
            <person name="Lindquist E.A."/>
            <person name="Sun H."/>
            <person name="LaButti K.M."/>
            <person name="Schmutz J."/>
            <person name="Jabbour D."/>
            <person name="Luo H."/>
            <person name="Baker S.E."/>
            <person name="Pisabarro A.G."/>
            <person name="Walton J.D."/>
            <person name="Blanchette R.A."/>
            <person name="Henrissat B."/>
            <person name="Martin F."/>
            <person name="Cullen D."/>
            <person name="Hibbett D.S."/>
            <person name="Grigoriev I.V."/>
        </authorList>
    </citation>
    <scope>NUCLEOTIDE SEQUENCE [LARGE SCALE GENOMIC DNA]</scope>
    <source>
        <strain evidence="2">CBS 339.88</strain>
    </source>
</reference>
<dbReference type="HOGENOM" id="CLU_2979229_0_0_1"/>
<gene>
    <name evidence="1" type="ORF">GALMADRAFT_724792</name>
</gene>
<evidence type="ECO:0000313" key="1">
    <source>
        <dbReference type="EMBL" id="KDR73210.1"/>
    </source>
</evidence>
<accession>A0A067SQH8</accession>
<keyword evidence="2" id="KW-1185">Reference proteome</keyword>
<protein>
    <submittedName>
        <fullName evidence="1">Uncharacterized protein</fullName>
    </submittedName>
</protein>
<dbReference type="EMBL" id="KL142386">
    <property type="protein sequence ID" value="KDR73210.1"/>
    <property type="molecule type" value="Genomic_DNA"/>
</dbReference>
<dbReference type="Proteomes" id="UP000027222">
    <property type="component" value="Unassembled WGS sequence"/>
</dbReference>